<protein>
    <recommendedName>
        <fullName evidence="3">Sortilin N-terminal domain-containing protein</fullName>
    </recommendedName>
</protein>
<dbReference type="InterPro" id="IPR052025">
    <property type="entry name" value="Xyloglucanase_GH74"/>
</dbReference>
<dbReference type="Proteomes" id="UP000315217">
    <property type="component" value="Unassembled WGS sequence"/>
</dbReference>
<gene>
    <name evidence="1" type="ORF">E6G98_13585</name>
</gene>
<evidence type="ECO:0000313" key="2">
    <source>
        <dbReference type="Proteomes" id="UP000315217"/>
    </source>
</evidence>
<dbReference type="Gene3D" id="2.130.10.10">
    <property type="entry name" value="YVTN repeat-like/Quinoprotein amine dehydrogenase"/>
    <property type="match status" value="5"/>
</dbReference>
<evidence type="ECO:0000313" key="1">
    <source>
        <dbReference type="EMBL" id="TMJ07446.1"/>
    </source>
</evidence>
<dbReference type="CDD" id="cd15482">
    <property type="entry name" value="Sialidase_non-viral"/>
    <property type="match status" value="1"/>
</dbReference>
<dbReference type="SUPFAM" id="SSF110296">
    <property type="entry name" value="Oligoxyloglucan reducing end-specific cellobiohydrolase"/>
    <property type="match status" value="3"/>
</dbReference>
<evidence type="ECO:0008006" key="3">
    <source>
        <dbReference type="Google" id="ProtNLM"/>
    </source>
</evidence>
<comment type="caution">
    <text evidence="1">The sequence shown here is derived from an EMBL/GenBank/DDBJ whole genome shotgun (WGS) entry which is preliminary data.</text>
</comment>
<reference evidence="1 2" key="1">
    <citation type="journal article" date="2019" name="Nat. Microbiol.">
        <title>Mediterranean grassland soil C-N compound turnover is dependent on rainfall and depth, and is mediated by genomically divergent microorganisms.</title>
        <authorList>
            <person name="Diamond S."/>
            <person name="Andeer P.F."/>
            <person name="Li Z."/>
            <person name="Crits-Christoph A."/>
            <person name="Burstein D."/>
            <person name="Anantharaman K."/>
            <person name="Lane K.R."/>
            <person name="Thomas B.C."/>
            <person name="Pan C."/>
            <person name="Northen T.R."/>
            <person name="Banfield J.F."/>
        </authorList>
    </citation>
    <scope>NUCLEOTIDE SEQUENCE [LARGE SCALE GENOMIC DNA]</scope>
    <source>
        <strain evidence="1">NP_1</strain>
    </source>
</reference>
<dbReference type="PANTHER" id="PTHR43739:SF5">
    <property type="entry name" value="EXO-ALPHA-SIALIDASE"/>
    <property type="match status" value="1"/>
</dbReference>
<dbReference type="AlphaFoldDB" id="A0A537LHJ9"/>
<dbReference type="GO" id="GO:0010411">
    <property type="term" value="P:xyloglucan metabolic process"/>
    <property type="evidence" value="ECO:0007669"/>
    <property type="project" value="TreeGrafter"/>
</dbReference>
<dbReference type="InterPro" id="IPR015943">
    <property type="entry name" value="WD40/YVTN_repeat-like_dom_sf"/>
</dbReference>
<organism evidence="1 2">
    <name type="scientific">Candidatus Segetimicrobium genomatis</name>
    <dbReference type="NCBI Taxonomy" id="2569760"/>
    <lineage>
        <taxon>Bacteria</taxon>
        <taxon>Bacillati</taxon>
        <taxon>Candidatus Sysuimicrobiota</taxon>
        <taxon>Candidatus Sysuimicrobiia</taxon>
        <taxon>Candidatus Sysuimicrobiales</taxon>
        <taxon>Candidatus Segetimicrobiaceae</taxon>
        <taxon>Candidatus Segetimicrobium</taxon>
    </lineage>
</organism>
<accession>A0A537LHJ9</accession>
<dbReference type="PANTHER" id="PTHR43739">
    <property type="entry name" value="XYLOGLUCANASE (EUROFUNG)"/>
    <property type="match status" value="1"/>
</dbReference>
<proteinExistence type="predicted"/>
<dbReference type="EMBL" id="VBAI01000267">
    <property type="protein sequence ID" value="TMJ07446.1"/>
    <property type="molecule type" value="Genomic_DNA"/>
</dbReference>
<sequence length="548" mass="56847">MLKSNDGGKNWYPINTGLPTSMIGAWGESIPLVASLAINPQAPSVLYAANRAGLFKTTNGGRKWHAVLGQPAVENLELTTVVVDPQTPATIYAGAVGSSPGSSGSVFKSVDGGDRWSAWGTAGLTFSNVRILAIDPRTPTTLFAAADAIWSPSPFPPTGGGFTLGGLFKSTDGGRNWRLMNTGLAGFVHALVGDPQRPDTVYAGMAAGGVYKTTDRGENWRAVNVGLTGLDLSPGALAIDPKTPATVYVATPRGGVFKSADSGDSWQPVNTRSINPTPVWVLAIDPITSTTIYAGSGGSGVFKSSDGGGSWRSMNAGLSDVATSDITALVIDPQTPTTLYLGWGGHTYGVPSGVCKSSDAGNSWIAINTGLPDSRVVQALAIAPSAPATLYLNLRYAGTPDIGVYKTTDGGKTWNLIAQNSDVGSVLGVDPRTPDTVYASGVPSREGSGILKSVDGGITWRPINAGLINLHVHALAIDPQTPTTLYLGTQEWPGQTHGGIFKSIDGGSTWRPINAGLTDFNVIALAIDPRTPSTIYATTPDGVFVLRQ</sequence>
<name>A0A537LHJ9_9BACT</name>